<evidence type="ECO:0000259" key="4">
    <source>
        <dbReference type="PROSITE" id="PS50949"/>
    </source>
</evidence>
<dbReference type="Proteomes" id="UP001248709">
    <property type="component" value="Unassembled WGS sequence"/>
</dbReference>
<dbReference type="CDD" id="cd07377">
    <property type="entry name" value="WHTH_GntR"/>
    <property type="match status" value="1"/>
</dbReference>
<dbReference type="PROSITE" id="PS50949">
    <property type="entry name" value="HTH_GNTR"/>
    <property type="match status" value="1"/>
</dbReference>
<dbReference type="PRINTS" id="PR00035">
    <property type="entry name" value="HTHGNTR"/>
</dbReference>
<dbReference type="InterPro" id="IPR036390">
    <property type="entry name" value="WH_DNA-bd_sf"/>
</dbReference>
<name>A0ABU3H969_9BACL</name>
<evidence type="ECO:0000256" key="2">
    <source>
        <dbReference type="ARBA" id="ARBA00023125"/>
    </source>
</evidence>
<dbReference type="InterPro" id="IPR046335">
    <property type="entry name" value="LacI/GalR-like_sensor"/>
</dbReference>
<dbReference type="RefSeq" id="WP_376717958.1">
    <property type="nucleotide sequence ID" value="NZ_JAUSUY010000011.1"/>
</dbReference>
<keyword evidence="3" id="KW-0804">Transcription</keyword>
<organism evidence="5 6">
    <name type="scientific">Paenibacillus forsythiae</name>
    <dbReference type="NCBI Taxonomy" id="365616"/>
    <lineage>
        <taxon>Bacteria</taxon>
        <taxon>Bacillati</taxon>
        <taxon>Bacillota</taxon>
        <taxon>Bacilli</taxon>
        <taxon>Bacillales</taxon>
        <taxon>Paenibacillaceae</taxon>
        <taxon>Paenibacillus</taxon>
    </lineage>
</organism>
<dbReference type="SUPFAM" id="SSF46785">
    <property type="entry name" value="Winged helix' DNA-binding domain"/>
    <property type="match status" value="1"/>
</dbReference>
<keyword evidence="2 5" id="KW-0238">DNA-binding</keyword>
<dbReference type="InterPro" id="IPR000524">
    <property type="entry name" value="Tscrpt_reg_HTH_GntR"/>
</dbReference>
<dbReference type="PANTHER" id="PTHR30146:SF109">
    <property type="entry name" value="HTH-TYPE TRANSCRIPTIONAL REGULATOR GALS"/>
    <property type="match status" value="1"/>
</dbReference>
<reference evidence="5 6" key="1">
    <citation type="submission" date="2023-07" db="EMBL/GenBank/DDBJ databases">
        <title>Genomic Encyclopedia of Type Strains, Phase IV (KMG-IV): sequencing the most valuable type-strain genomes for metagenomic binning, comparative biology and taxonomic classification.</title>
        <authorList>
            <person name="Goeker M."/>
        </authorList>
    </citation>
    <scope>NUCLEOTIDE SEQUENCE [LARGE SCALE GENOMIC DNA]</scope>
    <source>
        <strain evidence="5 6">T98</strain>
    </source>
</reference>
<dbReference type="SUPFAM" id="SSF53822">
    <property type="entry name" value="Periplasmic binding protein-like I"/>
    <property type="match status" value="1"/>
</dbReference>
<dbReference type="SMART" id="SM00345">
    <property type="entry name" value="HTH_GNTR"/>
    <property type="match status" value="1"/>
</dbReference>
<dbReference type="PANTHER" id="PTHR30146">
    <property type="entry name" value="LACI-RELATED TRANSCRIPTIONAL REPRESSOR"/>
    <property type="match status" value="1"/>
</dbReference>
<comment type="caution">
    <text evidence="5">The sequence shown here is derived from an EMBL/GenBank/DDBJ whole genome shotgun (WGS) entry which is preliminary data.</text>
</comment>
<dbReference type="Pfam" id="PF13377">
    <property type="entry name" value="Peripla_BP_3"/>
    <property type="match status" value="1"/>
</dbReference>
<evidence type="ECO:0000313" key="5">
    <source>
        <dbReference type="EMBL" id="MDT3427354.1"/>
    </source>
</evidence>
<feature type="domain" description="HTH gntR-type" evidence="4">
    <location>
        <begin position="12"/>
        <end position="80"/>
    </location>
</feature>
<keyword evidence="6" id="KW-1185">Reference proteome</keyword>
<sequence>MNSEMGSAGAKTQLYLQVADKAREIISSRKLQAHDPVPSEGELAKLCGVSRMTGKLALEHLAEQGLIYRLPRRGSFLAGRREEAIDAGAGRTEQAAAAAARIAGKQIALILPHLSEYTSRIIAAVETEVRKHDFDLILQISKDKDDEDRGLQKLVAGGVGGVILFPQGRKTCSDQVLRLKLEQLPLVIIDRIFREVEIDCVYHDHYRGSYEMAQYLIGKGHRQIGYTSNMSENITSREERYQGYIQALLDHGIPVRNEYIHFRSVPCDPGRINENDPEQEQFIARSPQMTAVMCGDDHVAATTLFTALHMGIPVPDKLSIVGFSDIQLSALMPVPLTTVRQDTERLARSAVDLLMKRVNRSKEKQLTIKIQTAITERKSVLDRGVLI</sequence>
<accession>A0ABU3H969</accession>
<dbReference type="EMBL" id="JAUSUY010000011">
    <property type="protein sequence ID" value="MDT3427354.1"/>
    <property type="molecule type" value="Genomic_DNA"/>
</dbReference>
<dbReference type="Pfam" id="PF00392">
    <property type="entry name" value="GntR"/>
    <property type="match status" value="1"/>
</dbReference>
<dbReference type="GO" id="GO:0003677">
    <property type="term" value="F:DNA binding"/>
    <property type="evidence" value="ECO:0007669"/>
    <property type="project" value="UniProtKB-KW"/>
</dbReference>
<evidence type="ECO:0000313" key="6">
    <source>
        <dbReference type="Proteomes" id="UP001248709"/>
    </source>
</evidence>
<dbReference type="Gene3D" id="1.10.10.10">
    <property type="entry name" value="Winged helix-like DNA-binding domain superfamily/Winged helix DNA-binding domain"/>
    <property type="match status" value="1"/>
</dbReference>
<dbReference type="InterPro" id="IPR036388">
    <property type="entry name" value="WH-like_DNA-bd_sf"/>
</dbReference>
<evidence type="ECO:0000256" key="1">
    <source>
        <dbReference type="ARBA" id="ARBA00023015"/>
    </source>
</evidence>
<dbReference type="Gene3D" id="3.40.50.2300">
    <property type="match status" value="2"/>
</dbReference>
<proteinExistence type="predicted"/>
<dbReference type="CDD" id="cd06267">
    <property type="entry name" value="PBP1_LacI_sugar_binding-like"/>
    <property type="match status" value="1"/>
</dbReference>
<gene>
    <name evidence="5" type="ORF">J2Z22_002905</name>
</gene>
<keyword evidence="1" id="KW-0805">Transcription regulation</keyword>
<evidence type="ECO:0000256" key="3">
    <source>
        <dbReference type="ARBA" id="ARBA00023163"/>
    </source>
</evidence>
<protein>
    <submittedName>
        <fullName evidence="5">DNA-binding LacI/PurR family transcriptional regulator</fullName>
    </submittedName>
</protein>
<dbReference type="InterPro" id="IPR028082">
    <property type="entry name" value="Peripla_BP_I"/>
</dbReference>